<dbReference type="AlphaFoldDB" id="A0A6J6UEZ4"/>
<dbReference type="PANTHER" id="PTHR43825:SF3">
    <property type="entry name" value="PYRUVATE DEHYDROGENASE E1 COMPONENT"/>
    <property type="match status" value="1"/>
</dbReference>
<reference evidence="2" key="1">
    <citation type="submission" date="2020-05" db="EMBL/GenBank/DDBJ databases">
        <authorList>
            <person name="Chiriac C."/>
            <person name="Salcher M."/>
            <person name="Ghai R."/>
            <person name="Kavagutti S V."/>
        </authorList>
    </citation>
    <scope>NUCLEOTIDE SEQUENCE</scope>
</reference>
<dbReference type="EMBL" id="CAEZZI010000067">
    <property type="protein sequence ID" value="CAB4757694.1"/>
    <property type="molecule type" value="Genomic_DNA"/>
</dbReference>
<gene>
    <name evidence="2" type="ORF">UFOPK2842_00762</name>
</gene>
<evidence type="ECO:0000313" key="2">
    <source>
        <dbReference type="EMBL" id="CAB4757694.1"/>
    </source>
</evidence>
<dbReference type="SUPFAM" id="SSF52922">
    <property type="entry name" value="TK C-terminal domain-like"/>
    <property type="match status" value="1"/>
</dbReference>
<accession>A0A6J6UEZ4</accession>
<protein>
    <submittedName>
        <fullName evidence="2">Unannotated protein</fullName>
    </submittedName>
</protein>
<proteinExistence type="predicted"/>
<dbReference type="Pfam" id="PF22613">
    <property type="entry name" value="Transketolase_C_1"/>
    <property type="match status" value="1"/>
</dbReference>
<organism evidence="2">
    <name type="scientific">freshwater metagenome</name>
    <dbReference type="NCBI Taxonomy" id="449393"/>
    <lineage>
        <taxon>unclassified sequences</taxon>
        <taxon>metagenomes</taxon>
        <taxon>ecological metagenomes</taxon>
    </lineage>
</organism>
<evidence type="ECO:0000259" key="1">
    <source>
        <dbReference type="Pfam" id="PF22613"/>
    </source>
</evidence>
<sequence>MAVDRHNLLNPEDQRTAYITRKLDGAKGPIVAVSDFMRAVQDQVAPWVTQSFTTLGTDGFGLSDTRGALRRHFKVDAESIVIATLQQLVAQGEIKPKLVQEAIDKYQINDVRAADAGNTEGSG</sequence>
<dbReference type="InterPro" id="IPR009014">
    <property type="entry name" value="Transketo_C/PFOR_II"/>
</dbReference>
<name>A0A6J6UEZ4_9ZZZZ</name>
<dbReference type="PANTHER" id="PTHR43825">
    <property type="entry name" value="PYRUVATE DEHYDROGENASE E1 COMPONENT"/>
    <property type="match status" value="1"/>
</dbReference>
<dbReference type="InterPro" id="IPR051157">
    <property type="entry name" value="PDH/Transketolase"/>
</dbReference>
<dbReference type="Gene3D" id="3.40.50.920">
    <property type="match status" value="1"/>
</dbReference>
<dbReference type="InterPro" id="IPR055152">
    <property type="entry name" value="Transketolase-like_C_2"/>
</dbReference>
<feature type="domain" description="Transketolase-like C-terminal" evidence="1">
    <location>
        <begin position="12"/>
        <end position="76"/>
    </location>
</feature>